<dbReference type="PANTHER" id="PTHR36408:SF1">
    <property type="entry name" value="TRANSMEMBRANE PROTEIN"/>
    <property type="match status" value="1"/>
</dbReference>
<dbReference type="AlphaFoldDB" id="A0A7J0ELR8"/>
<organism evidence="1 2">
    <name type="scientific">Actinidia rufa</name>
    <dbReference type="NCBI Taxonomy" id="165716"/>
    <lineage>
        <taxon>Eukaryota</taxon>
        <taxon>Viridiplantae</taxon>
        <taxon>Streptophyta</taxon>
        <taxon>Embryophyta</taxon>
        <taxon>Tracheophyta</taxon>
        <taxon>Spermatophyta</taxon>
        <taxon>Magnoliopsida</taxon>
        <taxon>eudicotyledons</taxon>
        <taxon>Gunneridae</taxon>
        <taxon>Pentapetalae</taxon>
        <taxon>asterids</taxon>
        <taxon>Ericales</taxon>
        <taxon>Actinidiaceae</taxon>
        <taxon>Actinidia</taxon>
    </lineage>
</organism>
<dbReference type="GO" id="GO:0009941">
    <property type="term" value="C:chloroplast envelope"/>
    <property type="evidence" value="ECO:0007669"/>
    <property type="project" value="TreeGrafter"/>
</dbReference>
<sequence length="130" mass="14859">MRVSAPNSEDSGVNLIERIERLEEDVRSSVTVTRVLSRKLEKLGVRFRVTKKTLKDPFEETAALTQKNSEDTRALAMREDILEKELSEIQKVLVAMQEQQQKQLELILAIGKTGKLWDHNMGPIQDQKGE</sequence>
<accession>A0A7J0ELR8</accession>
<keyword evidence="2" id="KW-1185">Reference proteome</keyword>
<gene>
    <name evidence="1" type="ORF">Acr_05g0010530</name>
</gene>
<dbReference type="Proteomes" id="UP000585474">
    <property type="component" value="Unassembled WGS sequence"/>
</dbReference>
<name>A0A7J0ELR8_9ERIC</name>
<protein>
    <submittedName>
        <fullName evidence="1">Uncharacterized protein</fullName>
    </submittedName>
</protein>
<dbReference type="PANTHER" id="PTHR36408">
    <property type="entry name" value="TRANSMEMBRANE PROTEIN"/>
    <property type="match status" value="1"/>
</dbReference>
<evidence type="ECO:0000313" key="1">
    <source>
        <dbReference type="EMBL" id="GFY87414.1"/>
    </source>
</evidence>
<dbReference type="OrthoDB" id="2020732at2759"/>
<dbReference type="EMBL" id="BJWL01000005">
    <property type="protein sequence ID" value="GFY87414.1"/>
    <property type="molecule type" value="Genomic_DNA"/>
</dbReference>
<reference evidence="1 2" key="1">
    <citation type="submission" date="2019-07" db="EMBL/GenBank/DDBJ databases">
        <title>De Novo Assembly of kiwifruit Actinidia rufa.</title>
        <authorList>
            <person name="Sugita-Konishi S."/>
            <person name="Sato K."/>
            <person name="Mori E."/>
            <person name="Abe Y."/>
            <person name="Kisaki G."/>
            <person name="Hamano K."/>
            <person name="Suezawa K."/>
            <person name="Otani M."/>
            <person name="Fukuda T."/>
            <person name="Manabe T."/>
            <person name="Gomi K."/>
            <person name="Tabuchi M."/>
            <person name="Akimitsu K."/>
            <person name="Kataoka I."/>
        </authorList>
    </citation>
    <scope>NUCLEOTIDE SEQUENCE [LARGE SCALE GENOMIC DNA]</scope>
    <source>
        <strain evidence="2">cv. Fuchu</strain>
    </source>
</reference>
<comment type="caution">
    <text evidence="1">The sequence shown here is derived from an EMBL/GenBank/DDBJ whole genome shotgun (WGS) entry which is preliminary data.</text>
</comment>
<evidence type="ECO:0000313" key="2">
    <source>
        <dbReference type="Proteomes" id="UP000585474"/>
    </source>
</evidence>
<proteinExistence type="predicted"/>